<evidence type="ECO:0000313" key="1">
    <source>
        <dbReference type="EMBL" id="NNV57364.1"/>
    </source>
</evidence>
<sequence length="759" mass="84723">MANNNNYGLSGLGFITPNSGSFLALAPSVKSWRFRFSWADIETAEDVFDFTYMQQQFEYATQNNWPIWFSVTVGPIANTPAYLLTAPYNVPVVETTSGEYPYYLNSDFIARYDNMLAQVSLFLQSLPDNIKNNIVRWQASEGKTGDTDPYAGTITNAYIDGAPVGDASVYEILDEDWQNRKRDIWYNLNLNLAANLPGIQLLINPGNDLQNLAYVNNNYPNANIKTGDPTHSYGIPFEKYLTTYLQPFREGAGETKRIGGEFEQTLGLAWFQESYKQNLFALLCSALHQGIDIVNIAAGNSYTMLGNDGSAYEFFNKHAGIRSAADGLGFCAFRQVIDVNDATTYGIEYGVIIDPALTANFTAAIDNIIAQGYPAEQEQFYITNKTIEYLNPARIAALRAAYPDAAYHTISNDADQDAYNQDFGVDMIPGNYCRYLTQYDAEGTSKGYWRVGPTGGYLGRFARGFDVVNEKTAIFLIADTDLVSSNFYTVTIQVAVFDDGNNIWELRYFNGNAQAVAATMTNTNTGEWLIHSFTITDFYGGNQLTNGADIILTDASGHNTIFGFVELQVQQQNIPTNTVPDGAYKKRSDYFKNIANSSRVVAHNRPVSVGSTDLRKSFHRINDEDELNAACANWAHFPCVVHLDYSMRFKETGSFPGNRLVNDSLMFLAKIDMDAYANNLADGIEAAYNEAERAMNLYISFMENDYETNGSCGGLFYFDEGKITVSKIGPVNDNLFGWVLQMQDEAPAKELLYNDEDWY</sequence>
<accession>A0A8J8JW51</accession>
<name>A0A8J8JW51_9BACT</name>
<proteinExistence type="predicted"/>
<protein>
    <submittedName>
        <fullName evidence="1">Uncharacterized protein</fullName>
    </submittedName>
</protein>
<organism evidence="1 2">
    <name type="scientific">Limnovirga soli</name>
    <dbReference type="NCBI Taxonomy" id="2656915"/>
    <lineage>
        <taxon>Bacteria</taxon>
        <taxon>Pseudomonadati</taxon>
        <taxon>Bacteroidota</taxon>
        <taxon>Chitinophagia</taxon>
        <taxon>Chitinophagales</taxon>
        <taxon>Chitinophagaceae</taxon>
        <taxon>Limnovirga</taxon>
    </lineage>
</organism>
<dbReference type="Proteomes" id="UP000598971">
    <property type="component" value="Unassembled WGS sequence"/>
</dbReference>
<dbReference type="EMBL" id="WHPF01000014">
    <property type="protein sequence ID" value="NNV57364.1"/>
    <property type="molecule type" value="Genomic_DNA"/>
</dbReference>
<comment type="caution">
    <text evidence="1">The sequence shown here is derived from an EMBL/GenBank/DDBJ whole genome shotgun (WGS) entry which is preliminary data.</text>
</comment>
<evidence type="ECO:0000313" key="2">
    <source>
        <dbReference type="Proteomes" id="UP000598971"/>
    </source>
</evidence>
<reference evidence="1" key="1">
    <citation type="submission" date="2019-10" db="EMBL/GenBank/DDBJ databases">
        <title>Draft genome sequence of Panacibacter sp. KCS-6.</title>
        <authorList>
            <person name="Yim K.J."/>
        </authorList>
    </citation>
    <scope>NUCLEOTIDE SEQUENCE</scope>
    <source>
        <strain evidence="1">KCS-6</strain>
    </source>
</reference>
<dbReference type="RefSeq" id="WP_171609312.1">
    <property type="nucleotide sequence ID" value="NZ_WHPF01000014.1"/>
</dbReference>
<dbReference type="AlphaFoldDB" id="A0A8J8JW51"/>
<dbReference type="Gene3D" id="3.20.20.80">
    <property type="entry name" value="Glycosidases"/>
    <property type="match status" value="1"/>
</dbReference>
<keyword evidence="2" id="KW-1185">Reference proteome</keyword>
<gene>
    <name evidence="1" type="ORF">GD597_17970</name>
</gene>